<dbReference type="RefSeq" id="WP_341376940.1">
    <property type="nucleotide sequence ID" value="NZ_JBBUTF010000044.1"/>
</dbReference>
<proteinExistence type="predicted"/>
<name>A0ABU9BGS6_9BURK</name>
<dbReference type="EMBL" id="JBBUTF010000044">
    <property type="protein sequence ID" value="MEK8029155.1"/>
    <property type="molecule type" value="Genomic_DNA"/>
</dbReference>
<dbReference type="Proteomes" id="UP001368500">
    <property type="component" value="Unassembled WGS sequence"/>
</dbReference>
<protein>
    <submittedName>
        <fullName evidence="1">Uncharacterized protein</fullName>
    </submittedName>
</protein>
<keyword evidence="2" id="KW-1185">Reference proteome</keyword>
<comment type="caution">
    <text evidence="1">The sequence shown here is derived from an EMBL/GenBank/DDBJ whole genome shotgun (WGS) entry which is preliminary data.</text>
</comment>
<accession>A0ABU9BGS6</accession>
<reference evidence="1 2" key="1">
    <citation type="submission" date="2024-04" db="EMBL/GenBank/DDBJ databases">
        <title>Novel species of the genus Ideonella isolated from streams.</title>
        <authorList>
            <person name="Lu H."/>
        </authorList>
    </citation>
    <scope>NUCLEOTIDE SEQUENCE [LARGE SCALE GENOMIC DNA]</scope>
    <source>
        <strain evidence="1 2">BYS139W</strain>
    </source>
</reference>
<evidence type="ECO:0000313" key="1">
    <source>
        <dbReference type="EMBL" id="MEK8029155.1"/>
    </source>
</evidence>
<gene>
    <name evidence="1" type="ORF">AACH11_24630</name>
</gene>
<evidence type="ECO:0000313" key="2">
    <source>
        <dbReference type="Proteomes" id="UP001368500"/>
    </source>
</evidence>
<organism evidence="1 2">
    <name type="scientific">Pseudaquabacterium rugosum</name>
    <dbReference type="NCBI Taxonomy" id="2984194"/>
    <lineage>
        <taxon>Bacteria</taxon>
        <taxon>Pseudomonadati</taxon>
        <taxon>Pseudomonadota</taxon>
        <taxon>Betaproteobacteria</taxon>
        <taxon>Burkholderiales</taxon>
        <taxon>Sphaerotilaceae</taxon>
        <taxon>Pseudaquabacterium</taxon>
    </lineage>
</organism>
<sequence length="90" mass="9627">MDAQQFLAEFGHIANAPGGVDRLRELIFSLASSGKLLDTSEPVEPVSLDRIADFVMGQAPPGNECNTKGEGTVFVKTGEFGELYPGRTLN</sequence>